<dbReference type="SMART" id="SM00478">
    <property type="entry name" value="ENDO3c"/>
    <property type="match status" value="1"/>
</dbReference>
<dbReference type="InterPro" id="IPR003265">
    <property type="entry name" value="HhH-GPD_domain"/>
</dbReference>
<keyword evidence="5 12" id="KW-0378">Hydrolase</keyword>
<evidence type="ECO:0000256" key="6">
    <source>
        <dbReference type="ARBA" id="ARBA00023004"/>
    </source>
</evidence>
<dbReference type="CDD" id="cd00056">
    <property type="entry name" value="ENDO3c"/>
    <property type="match status" value="1"/>
</dbReference>
<dbReference type="SUPFAM" id="SSF48150">
    <property type="entry name" value="DNA-glycosylase"/>
    <property type="match status" value="1"/>
</dbReference>
<evidence type="ECO:0000256" key="8">
    <source>
        <dbReference type="ARBA" id="ARBA00023125"/>
    </source>
</evidence>
<protein>
    <recommendedName>
        <fullName evidence="12">Endonuclease III</fullName>
        <ecNumber evidence="12">4.2.99.18</ecNumber>
    </recommendedName>
    <alternativeName>
        <fullName evidence="12">DNA-(apurinic or apyrimidinic site) lyase</fullName>
    </alternativeName>
</protein>
<dbReference type="RefSeq" id="WP_143528009.1">
    <property type="nucleotide sequence ID" value="NZ_AP019791.1"/>
</dbReference>
<dbReference type="InterPro" id="IPR005759">
    <property type="entry name" value="Nth"/>
</dbReference>
<evidence type="ECO:0000256" key="4">
    <source>
        <dbReference type="ARBA" id="ARBA00022763"/>
    </source>
</evidence>
<name>A0A510HJ38_9ACTN</name>
<keyword evidence="14" id="KW-0540">Nuclease</keyword>
<dbReference type="AlphaFoldDB" id="A0A510HJ38"/>
<dbReference type="InterPro" id="IPR003651">
    <property type="entry name" value="Endonuclease3_FeS-loop_motif"/>
</dbReference>
<dbReference type="Gene3D" id="1.10.340.30">
    <property type="entry name" value="Hypothetical protein, domain 2"/>
    <property type="match status" value="1"/>
</dbReference>
<feature type="binding site" evidence="12">
    <location>
        <position position="204"/>
    </location>
    <ligand>
        <name>[4Fe-4S] cluster</name>
        <dbReference type="ChEBI" id="CHEBI:49883"/>
    </ligand>
</feature>
<evidence type="ECO:0000256" key="2">
    <source>
        <dbReference type="ARBA" id="ARBA00022485"/>
    </source>
</evidence>
<dbReference type="Pfam" id="PF00633">
    <property type="entry name" value="HHH"/>
    <property type="match status" value="1"/>
</dbReference>
<dbReference type="InterPro" id="IPR000445">
    <property type="entry name" value="HhH_motif"/>
</dbReference>
<dbReference type="NCBIfam" id="TIGR01083">
    <property type="entry name" value="nth"/>
    <property type="match status" value="1"/>
</dbReference>
<evidence type="ECO:0000313" key="14">
    <source>
        <dbReference type="EMBL" id="BBL79999.1"/>
    </source>
</evidence>
<evidence type="ECO:0000256" key="10">
    <source>
        <dbReference type="ARBA" id="ARBA00023239"/>
    </source>
</evidence>
<evidence type="ECO:0000259" key="13">
    <source>
        <dbReference type="SMART" id="SM00478"/>
    </source>
</evidence>
<evidence type="ECO:0000256" key="7">
    <source>
        <dbReference type="ARBA" id="ARBA00023014"/>
    </source>
</evidence>
<evidence type="ECO:0000313" key="15">
    <source>
        <dbReference type="Proteomes" id="UP000318065"/>
    </source>
</evidence>
<dbReference type="FunFam" id="1.10.340.30:FF:000001">
    <property type="entry name" value="Endonuclease III"/>
    <property type="match status" value="1"/>
</dbReference>
<dbReference type="GO" id="GO:0003677">
    <property type="term" value="F:DNA binding"/>
    <property type="evidence" value="ECO:0007669"/>
    <property type="project" value="UniProtKB-UniRule"/>
</dbReference>
<dbReference type="GO" id="GO:0046872">
    <property type="term" value="F:metal ion binding"/>
    <property type="evidence" value="ECO:0007669"/>
    <property type="project" value="UniProtKB-KW"/>
</dbReference>
<keyword evidence="8 12" id="KW-0238">DNA-binding</keyword>
<feature type="domain" description="HhH-GPD" evidence="13">
    <location>
        <begin position="38"/>
        <end position="186"/>
    </location>
</feature>
<keyword evidence="3 12" id="KW-0479">Metal-binding</keyword>
<dbReference type="PROSITE" id="PS01155">
    <property type="entry name" value="ENDONUCLEASE_III_2"/>
    <property type="match status" value="1"/>
</dbReference>
<feature type="binding site" evidence="12">
    <location>
        <position position="195"/>
    </location>
    <ligand>
        <name>[4Fe-4S] cluster</name>
        <dbReference type="ChEBI" id="CHEBI:49883"/>
    </ligand>
</feature>
<accession>A0A510HJ38</accession>
<evidence type="ECO:0000256" key="11">
    <source>
        <dbReference type="ARBA" id="ARBA00023295"/>
    </source>
</evidence>
<keyword evidence="7 12" id="KW-0411">Iron-sulfur</keyword>
<dbReference type="GO" id="GO:0140078">
    <property type="term" value="F:class I DNA-(apurinic or apyrimidinic site) endonuclease activity"/>
    <property type="evidence" value="ECO:0007669"/>
    <property type="project" value="UniProtKB-EC"/>
</dbReference>
<dbReference type="EC" id="4.2.99.18" evidence="12"/>
<organism evidence="14 15">
    <name type="scientific">Rubrobacter xylanophilus</name>
    <dbReference type="NCBI Taxonomy" id="49319"/>
    <lineage>
        <taxon>Bacteria</taxon>
        <taxon>Bacillati</taxon>
        <taxon>Actinomycetota</taxon>
        <taxon>Rubrobacteria</taxon>
        <taxon>Rubrobacterales</taxon>
        <taxon>Rubrobacteraceae</taxon>
        <taxon>Rubrobacter</taxon>
    </lineage>
</organism>
<keyword evidence="14" id="KW-0255">Endonuclease</keyword>
<keyword evidence="2 12" id="KW-0004">4Fe-4S</keyword>
<evidence type="ECO:0000256" key="5">
    <source>
        <dbReference type="ARBA" id="ARBA00022801"/>
    </source>
</evidence>
<dbReference type="GO" id="GO:0006285">
    <property type="term" value="P:base-excision repair, AP site formation"/>
    <property type="evidence" value="ECO:0007669"/>
    <property type="project" value="TreeGrafter"/>
</dbReference>
<reference evidence="14" key="1">
    <citation type="journal article" date="2019" name="Microbiol. Resour. Announc.">
        <title>Complete Genome Sequence of Rubrobacter xylanophilus Strain AA3-22, Isolated from Arima Onsen in Japan.</title>
        <authorList>
            <person name="Tomariguchi N."/>
            <person name="Miyazaki K."/>
        </authorList>
    </citation>
    <scope>NUCLEOTIDE SEQUENCE [LARGE SCALE GENOMIC DNA]</scope>
    <source>
        <strain evidence="14">AA3-22</strain>
    </source>
</reference>
<dbReference type="EMBL" id="AP019791">
    <property type="protein sequence ID" value="BBL79999.1"/>
    <property type="molecule type" value="Genomic_DNA"/>
</dbReference>
<dbReference type="PANTHER" id="PTHR10359:SF18">
    <property type="entry name" value="ENDONUCLEASE III"/>
    <property type="match status" value="1"/>
</dbReference>
<dbReference type="InterPro" id="IPR004036">
    <property type="entry name" value="Endonuclease-III-like_CS2"/>
</dbReference>
<dbReference type="HAMAP" id="MF_00942">
    <property type="entry name" value="Nth"/>
    <property type="match status" value="1"/>
</dbReference>
<evidence type="ECO:0000256" key="12">
    <source>
        <dbReference type="HAMAP-Rule" id="MF_00942"/>
    </source>
</evidence>
<dbReference type="SMART" id="SM00525">
    <property type="entry name" value="FES"/>
    <property type="match status" value="1"/>
</dbReference>
<dbReference type="Pfam" id="PF00730">
    <property type="entry name" value="HhH-GPD"/>
    <property type="match status" value="1"/>
</dbReference>
<dbReference type="InterPro" id="IPR023170">
    <property type="entry name" value="HhH_base_excis_C"/>
</dbReference>
<dbReference type="OrthoDB" id="9800977at2"/>
<dbReference type="PIRSF" id="PIRSF001435">
    <property type="entry name" value="Nth"/>
    <property type="match status" value="1"/>
</dbReference>
<dbReference type="Gene3D" id="1.10.1670.10">
    <property type="entry name" value="Helix-hairpin-Helix base-excision DNA repair enzymes (C-terminal)"/>
    <property type="match status" value="1"/>
</dbReference>
<evidence type="ECO:0000256" key="9">
    <source>
        <dbReference type="ARBA" id="ARBA00023204"/>
    </source>
</evidence>
<evidence type="ECO:0000256" key="1">
    <source>
        <dbReference type="ARBA" id="ARBA00008343"/>
    </source>
</evidence>
<keyword evidence="10 12" id="KW-0456">Lyase</keyword>
<gene>
    <name evidence="12 14" type="primary">nth</name>
    <name evidence="14" type="ORF">RxyAA322_18530</name>
</gene>
<keyword evidence="11 12" id="KW-0326">Glycosidase</keyword>
<dbReference type="PANTHER" id="PTHR10359">
    <property type="entry name" value="A/G-SPECIFIC ADENINE GLYCOSYLASE/ENDONUCLEASE III"/>
    <property type="match status" value="1"/>
</dbReference>
<dbReference type="GO" id="GO:0019104">
    <property type="term" value="F:DNA N-glycosylase activity"/>
    <property type="evidence" value="ECO:0007669"/>
    <property type="project" value="UniProtKB-UniRule"/>
</dbReference>
<evidence type="ECO:0000256" key="3">
    <source>
        <dbReference type="ARBA" id="ARBA00022723"/>
    </source>
</evidence>
<comment type="function">
    <text evidence="12">DNA repair enzyme that has both DNA N-glycosylase activity and AP-lyase activity. The DNA N-glycosylase activity releases various damaged pyrimidines from DNA by cleaving the N-glycosidic bond, leaving an AP (apurinic/apyrimidinic) site. The AP-lyase activity cleaves the phosphodiester bond 3' to the AP site by a beta-elimination, leaving a 3'-terminal unsaturated sugar and a product with a terminal 5'-phosphate.</text>
</comment>
<keyword evidence="15" id="KW-1185">Reference proteome</keyword>
<sequence length="214" mass="24060">MSAAPVGEVIARLKREYPDAKTALNWSNPLELLVAVILSAQCTDERVNRVTEQLFRKYRTAEDYAGAPLEELEEDIRPTGFYRNKARALQGMARALLERHGGEVPRTMEELVALPGVGRKTANVVLGNAFGVNEGVVVDTHVRRVSRRLGLTENEDPEKIERDLLPQIPEEERTLFAHLLIFHGRRVCKARRPDCPNCVLNDICPSSRLSGRPR</sequence>
<keyword evidence="9 12" id="KW-0234">DNA repair</keyword>
<dbReference type="FunFam" id="1.10.1670.10:FF:000001">
    <property type="entry name" value="Endonuclease III"/>
    <property type="match status" value="1"/>
</dbReference>
<feature type="binding site" evidence="12">
    <location>
        <position position="188"/>
    </location>
    <ligand>
        <name>[4Fe-4S] cluster</name>
        <dbReference type="ChEBI" id="CHEBI:49883"/>
    </ligand>
</feature>
<comment type="catalytic activity">
    <reaction evidence="12">
        <text>2'-deoxyribonucleotide-(2'-deoxyribose 5'-phosphate)-2'-deoxyribonucleotide-DNA = a 3'-end 2'-deoxyribonucleotide-(2,3-dehydro-2,3-deoxyribose 5'-phosphate)-DNA + a 5'-end 5'-phospho-2'-deoxyribonucleoside-DNA + H(+)</text>
        <dbReference type="Rhea" id="RHEA:66592"/>
        <dbReference type="Rhea" id="RHEA-COMP:13180"/>
        <dbReference type="Rhea" id="RHEA-COMP:16897"/>
        <dbReference type="Rhea" id="RHEA-COMP:17067"/>
        <dbReference type="ChEBI" id="CHEBI:15378"/>
        <dbReference type="ChEBI" id="CHEBI:136412"/>
        <dbReference type="ChEBI" id="CHEBI:157695"/>
        <dbReference type="ChEBI" id="CHEBI:167181"/>
        <dbReference type="EC" id="4.2.99.18"/>
    </reaction>
</comment>
<keyword evidence="6 12" id="KW-0408">Iron</keyword>
<dbReference type="Proteomes" id="UP000318065">
    <property type="component" value="Chromosome"/>
</dbReference>
<proteinExistence type="inferred from homology"/>
<keyword evidence="4 12" id="KW-0227">DNA damage</keyword>
<comment type="cofactor">
    <cofactor evidence="12">
        <name>[4Fe-4S] cluster</name>
        <dbReference type="ChEBI" id="CHEBI:49883"/>
    </cofactor>
    <text evidence="12">Binds 1 [4Fe-4S] cluster.</text>
</comment>
<comment type="similarity">
    <text evidence="1 12">Belongs to the Nth/MutY family.</text>
</comment>
<dbReference type="InterPro" id="IPR011257">
    <property type="entry name" value="DNA_glycosylase"/>
</dbReference>
<feature type="binding site" evidence="12">
    <location>
        <position position="198"/>
    </location>
    <ligand>
        <name>[4Fe-4S] cluster</name>
        <dbReference type="ChEBI" id="CHEBI:49883"/>
    </ligand>
</feature>
<dbReference type="GO" id="GO:0051539">
    <property type="term" value="F:4 iron, 4 sulfur cluster binding"/>
    <property type="evidence" value="ECO:0007669"/>
    <property type="project" value="UniProtKB-UniRule"/>
</dbReference>